<protein>
    <submittedName>
        <fullName evidence="2">Uncharacterized protein</fullName>
    </submittedName>
</protein>
<evidence type="ECO:0000313" key="2">
    <source>
        <dbReference type="EMBL" id="KAF0287523.1"/>
    </source>
</evidence>
<dbReference type="AlphaFoldDB" id="A0A6A4V0P0"/>
<comment type="caution">
    <text evidence="2">The sequence shown here is derived from an EMBL/GenBank/DDBJ whole genome shotgun (WGS) entry which is preliminary data.</text>
</comment>
<keyword evidence="1" id="KW-0812">Transmembrane</keyword>
<accession>A0A6A4V0P0</accession>
<feature type="transmembrane region" description="Helical" evidence="1">
    <location>
        <begin position="20"/>
        <end position="46"/>
    </location>
</feature>
<evidence type="ECO:0000313" key="3">
    <source>
        <dbReference type="Proteomes" id="UP000440578"/>
    </source>
</evidence>
<organism evidence="2 3">
    <name type="scientific">Amphibalanus amphitrite</name>
    <name type="common">Striped barnacle</name>
    <name type="synonym">Balanus amphitrite</name>
    <dbReference type="NCBI Taxonomy" id="1232801"/>
    <lineage>
        <taxon>Eukaryota</taxon>
        <taxon>Metazoa</taxon>
        <taxon>Ecdysozoa</taxon>
        <taxon>Arthropoda</taxon>
        <taxon>Crustacea</taxon>
        <taxon>Multicrustacea</taxon>
        <taxon>Cirripedia</taxon>
        <taxon>Thoracica</taxon>
        <taxon>Thoracicalcarea</taxon>
        <taxon>Balanomorpha</taxon>
        <taxon>Balanoidea</taxon>
        <taxon>Balanidae</taxon>
        <taxon>Amphibalaninae</taxon>
        <taxon>Amphibalanus</taxon>
    </lineage>
</organism>
<keyword evidence="3" id="KW-1185">Reference proteome</keyword>
<dbReference type="Proteomes" id="UP000440578">
    <property type="component" value="Unassembled WGS sequence"/>
</dbReference>
<keyword evidence="1" id="KW-0472">Membrane</keyword>
<name>A0A6A4V0P0_AMPAM</name>
<proteinExistence type="predicted"/>
<reference evidence="2 3" key="1">
    <citation type="submission" date="2019-07" db="EMBL/GenBank/DDBJ databases">
        <title>Draft genome assembly of a fouling barnacle, Amphibalanus amphitrite (Darwin, 1854): The first reference genome for Thecostraca.</title>
        <authorList>
            <person name="Kim W."/>
        </authorList>
    </citation>
    <scope>NUCLEOTIDE SEQUENCE [LARGE SCALE GENOMIC DNA]</scope>
    <source>
        <strain evidence="2">SNU_AA5</strain>
        <tissue evidence="2">Soma without cirri and trophi</tissue>
    </source>
</reference>
<sequence>MLGTHLLSIYNFRLLRIAVNFSFFVFFSFKVLIWILIFTISLLVLFGSRLHGDFSRCAAGHFWVGGFSDVRVRHVKPRLISNVREAQPMSCKVA</sequence>
<keyword evidence="1" id="KW-1133">Transmembrane helix</keyword>
<gene>
    <name evidence="2" type="ORF">FJT64_001457</name>
</gene>
<dbReference type="EMBL" id="VIIS01002186">
    <property type="protein sequence ID" value="KAF0287523.1"/>
    <property type="molecule type" value="Genomic_DNA"/>
</dbReference>
<evidence type="ECO:0000256" key="1">
    <source>
        <dbReference type="SAM" id="Phobius"/>
    </source>
</evidence>